<dbReference type="Proteomes" id="UP000199572">
    <property type="component" value="Unassembled WGS sequence"/>
</dbReference>
<keyword evidence="2" id="KW-1185">Reference proteome</keyword>
<dbReference type="RefSeq" id="WP_090883424.1">
    <property type="nucleotide sequence ID" value="NZ_FOGG01000008.1"/>
</dbReference>
<evidence type="ECO:0000313" key="2">
    <source>
        <dbReference type="Proteomes" id="UP000199572"/>
    </source>
</evidence>
<evidence type="ECO:0000313" key="1">
    <source>
        <dbReference type="EMBL" id="SER37635.1"/>
    </source>
</evidence>
<reference evidence="1 2" key="1">
    <citation type="submission" date="2016-10" db="EMBL/GenBank/DDBJ databases">
        <authorList>
            <person name="de Groot N.N."/>
        </authorList>
    </citation>
    <scope>NUCLEOTIDE SEQUENCE [LARGE SCALE GENOMIC DNA]</scope>
    <source>
        <strain evidence="1 2">DSM 18610</strain>
    </source>
</reference>
<protein>
    <submittedName>
        <fullName evidence="1">Uncharacterized protein</fullName>
    </submittedName>
</protein>
<accession>A0A1H9NPQ9</accession>
<gene>
    <name evidence="1" type="ORF">SAMN04488023_10843</name>
</gene>
<dbReference type="AlphaFoldDB" id="A0A1H9NPQ9"/>
<name>A0A1H9NPQ9_9SPHI</name>
<proteinExistence type="predicted"/>
<organism evidence="1 2">
    <name type="scientific">Pedobacter rhizosphaerae</name>
    <dbReference type="NCBI Taxonomy" id="390241"/>
    <lineage>
        <taxon>Bacteria</taxon>
        <taxon>Pseudomonadati</taxon>
        <taxon>Bacteroidota</taxon>
        <taxon>Sphingobacteriia</taxon>
        <taxon>Sphingobacteriales</taxon>
        <taxon>Sphingobacteriaceae</taxon>
        <taxon>Pedobacter</taxon>
    </lineage>
</organism>
<sequence>MRTSYSITLSLQVPVGIHYYGSFQLGENRKEAKNVFKKLKGKKDPISGCCIQMELSEKIGGISVSINVLNCCTDDLKENVAVITREIFRISQLEKDT</sequence>
<dbReference type="OrthoDB" id="676292at2"/>
<dbReference type="EMBL" id="FOGG01000008">
    <property type="protein sequence ID" value="SER37635.1"/>
    <property type="molecule type" value="Genomic_DNA"/>
</dbReference>